<name>A0A9Q0DGS1_9TELE</name>
<evidence type="ECO:0000313" key="2">
    <source>
        <dbReference type="Proteomes" id="UP001148018"/>
    </source>
</evidence>
<dbReference type="EMBL" id="JANIIK010000116">
    <property type="protein sequence ID" value="KAJ3587268.1"/>
    <property type="molecule type" value="Genomic_DNA"/>
</dbReference>
<reference evidence="1" key="1">
    <citation type="submission" date="2022-07" db="EMBL/GenBank/DDBJ databases">
        <title>Chromosome-level genome of Muraenolepis orangiensis.</title>
        <authorList>
            <person name="Kim J."/>
        </authorList>
    </citation>
    <scope>NUCLEOTIDE SEQUENCE</scope>
    <source>
        <strain evidence="1">KU_S4_2022</strain>
        <tissue evidence="1">Muscle</tissue>
    </source>
</reference>
<evidence type="ECO:0000313" key="1">
    <source>
        <dbReference type="EMBL" id="KAJ3587268.1"/>
    </source>
</evidence>
<protein>
    <submittedName>
        <fullName evidence="1">Uncharacterized protein</fullName>
    </submittedName>
</protein>
<organism evidence="1 2">
    <name type="scientific">Muraenolepis orangiensis</name>
    <name type="common">Patagonian moray cod</name>
    <dbReference type="NCBI Taxonomy" id="630683"/>
    <lineage>
        <taxon>Eukaryota</taxon>
        <taxon>Metazoa</taxon>
        <taxon>Chordata</taxon>
        <taxon>Craniata</taxon>
        <taxon>Vertebrata</taxon>
        <taxon>Euteleostomi</taxon>
        <taxon>Actinopterygii</taxon>
        <taxon>Neopterygii</taxon>
        <taxon>Teleostei</taxon>
        <taxon>Neoteleostei</taxon>
        <taxon>Acanthomorphata</taxon>
        <taxon>Zeiogadaria</taxon>
        <taxon>Gadariae</taxon>
        <taxon>Gadiformes</taxon>
        <taxon>Muraenolepidoidei</taxon>
        <taxon>Muraenolepididae</taxon>
        <taxon>Muraenolepis</taxon>
    </lineage>
</organism>
<accession>A0A9Q0DGS1</accession>
<sequence>MDVMRDQVSGIFLLSREDGSSSGGSLGPQLCDATHPPQAATGHWTALIHCSINQPPPCVEAFIIISPRRTMIMW</sequence>
<comment type="caution">
    <text evidence="1">The sequence shown here is derived from an EMBL/GenBank/DDBJ whole genome shotgun (WGS) entry which is preliminary data.</text>
</comment>
<keyword evidence="2" id="KW-1185">Reference proteome</keyword>
<proteinExistence type="predicted"/>
<dbReference type="AlphaFoldDB" id="A0A9Q0DGS1"/>
<dbReference type="Proteomes" id="UP001148018">
    <property type="component" value="Unassembled WGS sequence"/>
</dbReference>
<gene>
    <name evidence="1" type="ORF">NHX12_010866</name>
</gene>